<sequence length="218" mass="24874">MEHSEYDSDYGEEKESDSDEDLDEEFEECDSSDEEALIDAFAPKTSWKSEKVEDAVSQYRRSLINNENLSPRSVSRNADEIHKALAKPSPITRAHAHIIDRNDFNYTQPVSDIITNGNWDVDQLQLPEYLVEHINSIDIGNQDLIDNPIWMPNSNGTFPTAFAWRHIRKKNELIDGSRMQMEEPAIGGIWGVHRGYIIMAFAQSVGMDTSNMAKPRPF</sequence>
<proteinExistence type="predicted"/>
<evidence type="ECO:0000313" key="3">
    <source>
        <dbReference type="Proteomes" id="UP000823775"/>
    </source>
</evidence>
<comment type="caution">
    <text evidence="2">The sequence shown here is derived from an EMBL/GenBank/DDBJ whole genome shotgun (WGS) entry which is preliminary data.</text>
</comment>
<name>A0ABS8RL22_DATST</name>
<gene>
    <name evidence="2" type="ORF">HAX54_014476</name>
</gene>
<organism evidence="2 3">
    <name type="scientific">Datura stramonium</name>
    <name type="common">Jimsonweed</name>
    <name type="synonym">Common thornapple</name>
    <dbReference type="NCBI Taxonomy" id="4076"/>
    <lineage>
        <taxon>Eukaryota</taxon>
        <taxon>Viridiplantae</taxon>
        <taxon>Streptophyta</taxon>
        <taxon>Embryophyta</taxon>
        <taxon>Tracheophyta</taxon>
        <taxon>Spermatophyta</taxon>
        <taxon>Magnoliopsida</taxon>
        <taxon>eudicotyledons</taxon>
        <taxon>Gunneridae</taxon>
        <taxon>Pentapetalae</taxon>
        <taxon>asterids</taxon>
        <taxon>lamiids</taxon>
        <taxon>Solanales</taxon>
        <taxon>Solanaceae</taxon>
        <taxon>Solanoideae</taxon>
        <taxon>Datureae</taxon>
        <taxon>Datura</taxon>
    </lineage>
</organism>
<reference evidence="2 3" key="1">
    <citation type="journal article" date="2021" name="BMC Genomics">
        <title>Datura genome reveals duplications of psychoactive alkaloid biosynthetic genes and high mutation rate following tissue culture.</title>
        <authorList>
            <person name="Rajewski A."/>
            <person name="Carter-House D."/>
            <person name="Stajich J."/>
            <person name="Litt A."/>
        </authorList>
    </citation>
    <scope>NUCLEOTIDE SEQUENCE [LARGE SCALE GENOMIC DNA]</scope>
    <source>
        <strain evidence="2">AR-01</strain>
    </source>
</reference>
<evidence type="ECO:0000313" key="2">
    <source>
        <dbReference type="EMBL" id="MCD7446705.1"/>
    </source>
</evidence>
<dbReference type="Proteomes" id="UP000823775">
    <property type="component" value="Unassembled WGS sequence"/>
</dbReference>
<evidence type="ECO:0000256" key="1">
    <source>
        <dbReference type="SAM" id="MobiDB-lite"/>
    </source>
</evidence>
<feature type="region of interest" description="Disordered" evidence="1">
    <location>
        <begin position="1"/>
        <end position="34"/>
    </location>
</feature>
<protein>
    <submittedName>
        <fullName evidence="2">Uncharacterized protein</fullName>
    </submittedName>
</protein>
<dbReference type="EMBL" id="JACEIK010000019">
    <property type="protein sequence ID" value="MCD7446705.1"/>
    <property type="molecule type" value="Genomic_DNA"/>
</dbReference>
<accession>A0ABS8RL22</accession>
<keyword evidence="3" id="KW-1185">Reference proteome</keyword>
<feature type="compositionally biased region" description="Acidic residues" evidence="1">
    <location>
        <begin position="7"/>
        <end position="34"/>
    </location>
</feature>